<organism evidence="1">
    <name type="scientific">Candidatus Nitrotoga fabula</name>
    <dbReference type="NCBI Taxonomy" id="2182327"/>
    <lineage>
        <taxon>Bacteria</taxon>
        <taxon>Pseudomonadati</taxon>
        <taxon>Pseudomonadota</taxon>
        <taxon>Betaproteobacteria</taxon>
        <taxon>Nitrosomonadales</taxon>
        <taxon>Gallionellaceae</taxon>
        <taxon>Candidatus Nitrotoga</taxon>
    </lineage>
</organism>
<dbReference type="AlphaFoldDB" id="A0A2X0QUA3"/>
<reference evidence="1" key="1">
    <citation type="submission" date="2018-05" db="EMBL/GenBank/DDBJ databases">
        <authorList>
            <person name="Lanie J.A."/>
            <person name="Ng W.-L."/>
            <person name="Kazmierczak K.M."/>
            <person name="Andrzejewski T.M."/>
            <person name="Davidsen T.M."/>
            <person name="Wayne K.J."/>
            <person name="Tettelin H."/>
            <person name="Glass J.I."/>
            <person name="Rusch D."/>
            <person name="Podicherti R."/>
            <person name="Tsui H.-C.T."/>
            <person name="Winkler M.E."/>
        </authorList>
    </citation>
    <scope>NUCLEOTIDE SEQUENCE</scope>
    <source>
        <strain evidence="1">KNB</strain>
    </source>
</reference>
<dbReference type="EMBL" id="LS423452">
    <property type="protein sequence ID" value="SPS05773.1"/>
    <property type="molecule type" value="Genomic_DNA"/>
</dbReference>
<name>A0A2X0QUA3_9PROT</name>
<protein>
    <submittedName>
        <fullName evidence="1">Uncharacterized protein</fullName>
    </submittedName>
</protein>
<sequence length="48" mass="5890">MTYDHKHRHVSDKGVPYEFKDIQQLINNFFADAERVLRKYRDDESDFD</sequence>
<proteinExistence type="predicted"/>
<accession>A0A2X0QUA3</accession>
<evidence type="ECO:0000313" key="1">
    <source>
        <dbReference type="EMBL" id="SPS05773.1"/>
    </source>
</evidence>
<gene>
    <name evidence="1" type="ORF">NITFAB_1363</name>
</gene>